<proteinExistence type="predicted"/>
<name>A0A9X1N9D6_9ACTN</name>
<dbReference type="Pfam" id="PF16277">
    <property type="entry name" value="DUF4926"/>
    <property type="match status" value="1"/>
</dbReference>
<evidence type="ECO:0000313" key="2">
    <source>
        <dbReference type="Proteomes" id="UP001138997"/>
    </source>
</evidence>
<dbReference type="EMBL" id="JAJOMB010000001">
    <property type="protein sequence ID" value="MCD5309574.1"/>
    <property type="molecule type" value="Genomic_DNA"/>
</dbReference>
<dbReference type="InterPro" id="IPR032568">
    <property type="entry name" value="DUF4926"/>
</dbReference>
<comment type="caution">
    <text evidence="1">The sequence shown here is derived from an EMBL/GenBank/DDBJ whole genome shotgun (WGS) entry which is preliminary data.</text>
</comment>
<dbReference type="Proteomes" id="UP001138997">
    <property type="component" value="Unassembled WGS sequence"/>
</dbReference>
<accession>A0A9X1N9D6</accession>
<organism evidence="1 2">
    <name type="scientific">Kineosporia babensis</name>
    <dbReference type="NCBI Taxonomy" id="499548"/>
    <lineage>
        <taxon>Bacteria</taxon>
        <taxon>Bacillati</taxon>
        <taxon>Actinomycetota</taxon>
        <taxon>Actinomycetes</taxon>
        <taxon>Kineosporiales</taxon>
        <taxon>Kineosporiaceae</taxon>
        <taxon>Kineosporia</taxon>
    </lineage>
</organism>
<protein>
    <submittedName>
        <fullName evidence="1">DUF4926 domain-containing protein</fullName>
    </submittedName>
</protein>
<gene>
    <name evidence="1" type="ORF">LR394_01600</name>
</gene>
<sequence>MLHNFDLVSLSVTLPEHGLLPGALGTVVQVITDPAEAYGIEFGGPDGLVPSQVMVAPDQVRRLS</sequence>
<dbReference type="AlphaFoldDB" id="A0A9X1N9D6"/>
<dbReference type="RefSeq" id="WP_231438498.1">
    <property type="nucleotide sequence ID" value="NZ_JAJOMB010000001.1"/>
</dbReference>
<reference evidence="1" key="1">
    <citation type="submission" date="2021-11" db="EMBL/GenBank/DDBJ databases">
        <title>Streptomyces corallinus and Kineosporia corallina sp. nov., two new coral-derived marine actinobacteria.</title>
        <authorList>
            <person name="Buangrab K."/>
            <person name="Sutthacheep M."/>
            <person name="Yeemin T."/>
            <person name="Harunari E."/>
            <person name="Igarashi Y."/>
            <person name="Sripreechasak P."/>
            <person name="Kanchanasin P."/>
            <person name="Tanasupawat S."/>
            <person name="Phongsopitanun W."/>
        </authorList>
    </citation>
    <scope>NUCLEOTIDE SEQUENCE</scope>
    <source>
        <strain evidence="1">JCM 31032</strain>
    </source>
</reference>
<keyword evidence="2" id="KW-1185">Reference proteome</keyword>
<evidence type="ECO:0000313" key="1">
    <source>
        <dbReference type="EMBL" id="MCD5309574.1"/>
    </source>
</evidence>